<dbReference type="Pfam" id="PF01872">
    <property type="entry name" value="RibD_C"/>
    <property type="match status" value="1"/>
</dbReference>
<evidence type="ECO:0000259" key="1">
    <source>
        <dbReference type="Pfam" id="PF01872"/>
    </source>
</evidence>
<organism evidence="2 3">
    <name type="scientific">Micromonospora sicca</name>
    <dbReference type="NCBI Taxonomy" id="2202420"/>
    <lineage>
        <taxon>Bacteria</taxon>
        <taxon>Bacillati</taxon>
        <taxon>Actinomycetota</taxon>
        <taxon>Actinomycetes</taxon>
        <taxon>Micromonosporales</taxon>
        <taxon>Micromonosporaceae</taxon>
        <taxon>Micromonospora</taxon>
    </lineage>
</organism>
<dbReference type="GO" id="GO:0008703">
    <property type="term" value="F:5-amino-6-(5-phosphoribosylamino)uracil reductase activity"/>
    <property type="evidence" value="ECO:0007669"/>
    <property type="project" value="InterPro"/>
</dbReference>
<dbReference type="PANTHER" id="PTHR38011">
    <property type="entry name" value="DIHYDROFOLATE REDUCTASE FAMILY PROTEIN (AFU_ORTHOLOGUE AFUA_8G06820)"/>
    <property type="match status" value="1"/>
</dbReference>
<dbReference type="Proteomes" id="UP000246050">
    <property type="component" value="Unassembled WGS sequence"/>
</dbReference>
<dbReference type="PANTHER" id="PTHR38011:SF2">
    <property type="entry name" value="BIFUNCTIONAL DEAMINASE-REDUCTASE DOMAIN PROTEIN"/>
    <property type="match status" value="1"/>
</dbReference>
<dbReference type="SUPFAM" id="SSF53597">
    <property type="entry name" value="Dihydrofolate reductase-like"/>
    <property type="match status" value="1"/>
</dbReference>
<dbReference type="EMBL" id="QGKS01000253">
    <property type="protein sequence ID" value="PWR13883.1"/>
    <property type="molecule type" value="Genomic_DNA"/>
</dbReference>
<dbReference type="Gene3D" id="3.40.430.10">
    <property type="entry name" value="Dihydrofolate Reductase, subunit A"/>
    <property type="match status" value="1"/>
</dbReference>
<evidence type="ECO:0000313" key="3">
    <source>
        <dbReference type="Proteomes" id="UP000246050"/>
    </source>
</evidence>
<proteinExistence type="predicted"/>
<dbReference type="GO" id="GO:0009231">
    <property type="term" value="P:riboflavin biosynthetic process"/>
    <property type="evidence" value="ECO:0007669"/>
    <property type="project" value="InterPro"/>
</dbReference>
<dbReference type="RefSeq" id="WP_109802822.1">
    <property type="nucleotide sequence ID" value="NZ_QGKS01000253.1"/>
</dbReference>
<evidence type="ECO:0000313" key="2">
    <source>
        <dbReference type="EMBL" id="PWR13883.1"/>
    </source>
</evidence>
<dbReference type="AlphaFoldDB" id="A0A317DM90"/>
<name>A0A317DM90_9ACTN</name>
<feature type="domain" description="Bacterial bifunctional deaminase-reductase C-terminal" evidence="1">
    <location>
        <begin position="3"/>
        <end position="186"/>
    </location>
</feature>
<gene>
    <name evidence="2" type="ORF">DKT69_18725</name>
</gene>
<reference evidence="2 3" key="1">
    <citation type="submission" date="2018-05" db="EMBL/GenBank/DDBJ databases">
        <title>Micromonosporas from Atacama Desert.</title>
        <authorList>
            <person name="Carro L."/>
            <person name="Golinska P."/>
            <person name="Klenk H.-P."/>
            <person name="Goodfellow M."/>
        </authorList>
    </citation>
    <scope>NUCLEOTIDE SEQUENCE [LARGE SCALE GENOMIC DNA]</scope>
    <source>
        <strain evidence="2 3">4G51</strain>
    </source>
</reference>
<protein>
    <submittedName>
        <fullName evidence="2">Deaminase</fullName>
    </submittedName>
</protein>
<dbReference type="InterPro" id="IPR002734">
    <property type="entry name" value="RibDG_C"/>
</dbReference>
<dbReference type="InterPro" id="IPR024072">
    <property type="entry name" value="DHFR-like_dom_sf"/>
</dbReference>
<accession>A0A317DM90</accession>
<dbReference type="OrthoDB" id="3471694at2"/>
<comment type="caution">
    <text evidence="2">The sequence shown here is derived from an EMBL/GenBank/DDBJ whole genome shotgun (WGS) entry which is preliminary data.</text>
</comment>
<dbReference type="InterPro" id="IPR050765">
    <property type="entry name" value="Riboflavin_Biosynth_HTPR"/>
</dbReference>
<sequence length="199" mass="21739">MKLVVVEWMSMDGVVQAPGAPDEDPSGGFAHGGWHLRWFDDTSRQWVVDGLDAASSFLFGRLTYERFAAHWPRVTGPERVVAEPLNQKPKYVVSTTLASPLPWEHSSLLAGDVAKAVAELKESGEGELQLIGSARLARTLLEHDLVDELRLMLDPVLLGGGKRIWPEGGRLASFRLRSNEPTSTGALLLTYAREPALAG</sequence>